<keyword evidence="1 5" id="KW-0436">Ligase</keyword>
<dbReference type="PROSITE" id="PS50975">
    <property type="entry name" value="ATP_GRASP"/>
    <property type="match status" value="1"/>
</dbReference>
<proteinExistence type="inferred from homology"/>
<comment type="pathway">
    <text evidence="5 6">Purine metabolism; IMP biosynthesis via de novo pathway; 5-amino-1-(5-phospho-D-ribosyl)imidazole-4-carboxylate from 5-amino-1-(5-phospho-D-ribosyl)imidazole (N5-CAIR route): step 1/2.</text>
</comment>
<dbReference type="Gene3D" id="3.30.470.20">
    <property type="entry name" value="ATP-grasp fold, B domain"/>
    <property type="match status" value="1"/>
</dbReference>
<feature type="domain" description="ATP-grasp" evidence="7">
    <location>
        <begin position="120"/>
        <end position="307"/>
    </location>
</feature>
<dbReference type="GO" id="GO:0004638">
    <property type="term" value="F:phosphoribosylaminoimidazole carboxylase activity"/>
    <property type="evidence" value="ECO:0007669"/>
    <property type="project" value="InterPro"/>
</dbReference>
<dbReference type="SUPFAM" id="SSF51246">
    <property type="entry name" value="Rudiment single hybrid motif"/>
    <property type="match status" value="1"/>
</dbReference>
<dbReference type="GO" id="GO:0005829">
    <property type="term" value="C:cytosol"/>
    <property type="evidence" value="ECO:0007669"/>
    <property type="project" value="TreeGrafter"/>
</dbReference>
<dbReference type="RefSeq" id="WP_309201934.1">
    <property type="nucleotide sequence ID" value="NZ_CP133548.1"/>
</dbReference>
<feature type="binding site" evidence="5">
    <location>
        <begin position="192"/>
        <end position="195"/>
    </location>
    <ligand>
        <name>ATP</name>
        <dbReference type="ChEBI" id="CHEBI:30616"/>
    </ligand>
</feature>
<evidence type="ECO:0000256" key="4">
    <source>
        <dbReference type="ARBA" id="ARBA00022840"/>
    </source>
</evidence>
<dbReference type="AlphaFoldDB" id="A0AA51RSP7"/>
<name>A0AA51RSP7_9GAMM</name>
<dbReference type="InterPro" id="IPR016185">
    <property type="entry name" value="PreATP-grasp_dom_sf"/>
</dbReference>
<dbReference type="GO" id="GO:0046872">
    <property type="term" value="F:metal ion binding"/>
    <property type="evidence" value="ECO:0007669"/>
    <property type="project" value="InterPro"/>
</dbReference>
<dbReference type="InterPro" id="IPR013815">
    <property type="entry name" value="ATP_grasp_subdomain_1"/>
</dbReference>
<dbReference type="Gene3D" id="3.40.50.20">
    <property type="match status" value="1"/>
</dbReference>
<evidence type="ECO:0000256" key="6">
    <source>
        <dbReference type="RuleBase" id="RU361200"/>
    </source>
</evidence>
<comment type="function">
    <text evidence="6">Catalyzes the ATP-dependent conversion of 5-aminoimidazole ribonucleotide (AIR) and HCO(3)- to N5-carboxyaminoimidazole ribonucleotide (N5-CAIR).</text>
</comment>
<dbReference type="HAMAP" id="MF_01928">
    <property type="entry name" value="PurK"/>
    <property type="match status" value="1"/>
</dbReference>
<dbReference type="Pfam" id="PF22660">
    <property type="entry name" value="RS_preATP-grasp-like"/>
    <property type="match status" value="1"/>
</dbReference>
<dbReference type="PANTHER" id="PTHR11609">
    <property type="entry name" value="PURINE BIOSYNTHESIS PROTEIN 6/7, PUR6/7"/>
    <property type="match status" value="1"/>
</dbReference>
<feature type="binding site" evidence="5">
    <location>
        <position position="156"/>
    </location>
    <ligand>
        <name>ATP</name>
        <dbReference type="ChEBI" id="CHEBI:30616"/>
    </ligand>
</feature>
<feature type="binding site" evidence="5">
    <location>
        <position position="200"/>
    </location>
    <ligand>
        <name>ATP</name>
        <dbReference type="ChEBI" id="CHEBI:30616"/>
    </ligand>
</feature>
<comment type="function">
    <text evidence="5">Catalyzes the ATP-dependent conversion of 5-aminoimidazole ribonucleotide (AIR) and HCO(3)(-) to N5-carboxyaminoimidazole ribonucleotide (N5-CAIR).</text>
</comment>
<comment type="similarity">
    <text evidence="5 6">Belongs to the PurK/PurT family.</text>
</comment>
<comment type="catalytic activity">
    <reaction evidence="5 6">
        <text>5-amino-1-(5-phospho-beta-D-ribosyl)imidazole + hydrogencarbonate + ATP = 5-carboxyamino-1-(5-phospho-D-ribosyl)imidazole + ADP + phosphate + 2 H(+)</text>
        <dbReference type="Rhea" id="RHEA:19317"/>
        <dbReference type="ChEBI" id="CHEBI:15378"/>
        <dbReference type="ChEBI" id="CHEBI:17544"/>
        <dbReference type="ChEBI" id="CHEBI:30616"/>
        <dbReference type="ChEBI" id="CHEBI:43474"/>
        <dbReference type="ChEBI" id="CHEBI:58730"/>
        <dbReference type="ChEBI" id="CHEBI:137981"/>
        <dbReference type="ChEBI" id="CHEBI:456216"/>
        <dbReference type="EC" id="6.3.4.18"/>
    </reaction>
</comment>
<evidence type="ECO:0000259" key="7">
    <source>
        <dbReference type="PROSITE" id="PS50975"/>
    </source>
</evidence>
<dbReference type="InterPro" id="IPR040686">
    <property type="entry name" value="PurK_C"/>
</dbReference>
<dbReference type="Proteomes" id="UP001239782">
    <property type="component" value="Chromosome"/>
</dbReference>
<dbReference type="Pfam" id="PF02222">
    <property type="entry name" value="ATP-grasp"/>
    <property type="match status" value="1"/>
</dbReference>
<dbReference type="InterPro" id="IPR011054">
    <property type="entry name" value="Rudment_hybrid_motif"/>
</dbReference>
<dbReference type="InterPro" id="IPR011761">
    <property type="entry name" value="ATP-grasp"/>
</dbReference>
<feature type="binding site" evidence="5">
    <location>
        <position position="116"/>
    </location>
    <ligand>
        <name>ATP</name>
        <dbReference type="ChEBI" id="CHEBI:30616"/>
    </ligand>
</feature>
<evidence type="ECO:0000256" key="5">
    <source>
        <dbReference type="HAMAP-Rule" id="MF_01928"/>
    </source>
</evidence>
<dbReference type="GO" id="GO:0034028">
    <property type="term" value="F:5-(carboxyamino)imidazole ribonucleotide synthase activity"/>
    <property type="evidence" value="ECO:0007669"/>
    <property type="project" value="UniProtKB-UniRule"/>
</dbReference>
<evidence type="ECO:0000313" key="8">
    <source>
        <dbReference type="EMBL" id="WMS86789.1"/>
    </source>
</evidence>
<organism evidence="8 9">
    <name type="scientific">Pleionea litopenaei</name>
    <dbReference type="NCBI Taxonomy" id="3070815"/>
    <lineage>
        <taxon>Bacteria</taxon>
        <taxon>Pseudomonadati</taxon>
        <taxon>Pseudomonadota</taxon>
        <taxon>Gammaproteobacteria</taxon>
        <taxon>Oceanospirillales</taxon>
        <taxon>Pleioneaceae</taxon>
        <taxon>Pleionea</taxon>
    </lineage>
</organism>
<feature type="binding site" evidence="5">
    <location>
        <begin position="161"/>
        <end position="167"/>
    </location>
    <ligand>
        <name>ATP</name>
        <dbReference type="ChEBI" id="CHEBI:30616"/>
    </ligand>
</feature>
<dbReference type="GO" id="GO:0005524">
    <property type="term" value="F:ATP binding"/>
    <property type="evidence" value="ECO:0007669"/>
    <property type="project" value="UniProtKB-UniRule"/>
</dbReference>
<keyword evidence="3 5" id="KW-0658">Purine biosynthesis</keyword>
<dbReference type="InterPro" id="IPR005875">
    <property type="entry name" value="PurK"/>
</dbReference>
<dbReference type="KEGG" id="plei:Q9312_16330"/>
<dbReference type="InterPro" id="IPR003135">
    <property type="entry name" value="ATP-grasp_carboxylate-amine"/>
</dbReference>
<feature type="binding site" evidence="5">
    <location>
        <position position="223"/>
    </location>
    <ligand>
        <name>ATP</name>
        <dbReference type="ChEBI" id="CHEBI:30616"/>
    </ligand>
</feature>
<dbReference type="NCBIfam" id="NF004679">
    <property type="entry name" value="PRK06019.1-5"/>
    <property type="match status" value="1"/>
</dbReference>
<gene>
    <name evidence="5 6" type="primary">purK</name>
    <name evidence="8" type="ORF">Q9312_16330</name>
</gene>
<dbReference type="EC" id="6.3.4.18" evidence="5 6"/>
<sequence length="383" mass="41959">MAQRSNRQRCDGGEVMHLAIIGCGQLARMMALAGWRLGATFSFLAEPDENTSGVDRLGTVVKRTPELTGQALFDALGQPSSVTVEREHVDVELLKTLQPFCLVAPNPDAILVSQHRGREKDFMAAHGIATAPYKVATGRANLKDAVLHIGLPVIIKTCEQGYDGKGQWLIRDSQALEETLSDIPDHVECVVEGFVNFSKEVSIISARSSSGECAYYPLTENEHRQGILVSSIAPADVPSESTLQQADKIANTILEKLDYVGILSIEFFVVGDQLVVNEIAPRVHNSGHWTQSAGIASQFENHIRAISGLPLGETKPKTQAAMLNLLGKEVDETLLNQGNLEIHLYNKSLRPGRKVGHVNLWHIDRAPLVKQLKELHQQVYGDD</sequence>
<reference evidence="8 9" key="1">
    <citation type="submission" date="2023-08" db="EMBL/GenBank/DDBJ databases">
        <title>Pleionea litopenaei sp. nov., isolated from stomach of juvenile Litopenaeus vannamei.</title>
        <authorList>
            <person name="Rho A.M."/>
            <person name="Hwang C.Y."/>
        </authorList>
    </citation>
    <scope>NUCLEOTIDE SEQUENCE [LARGE SCALE GENOMIC DNA]</scope>
    <source>
        <strain evidence="8 9">HL-JVS1</strain>
    </source>
</reference>
<dbReference type="NCBIfam" id="TIGR01161">
    <property type="entry name" value="purK"/>
    <property type="match status" value="1"/>
</dbReference>
<dbReference type="Pfam" id="PF17769">
    <property type="entry name" value="PurK_C"/>
    <property type="match status" value="1"/>
</dbReference>
<dbReference type="EMBL" id="CP133548">
    <property type="protein sequence ID" value="WMS86789.1"/>
    <property type="molecule type" value="Genomic_DNA"/>
</dbReference>
<dbReference type="FunFam" id="3.30.1490.20:FF:000015">
    <property type="entry name" value="N5-carboxyaminoimidazole ribonucleotide synthase"/>
    <property type="match status" value="1"/>
</dbReference>
<dbReference type="Gene3D" id="3.30.1490.20">
    <property type="entry name" value="ATP-grasp fold, A domain"/>
    <property type="match status" value="1"/>
</dbReference>
<accession>A0AA51RSP7</accession>
<dbReference type="GO" id="GO:0006189">
    <property type="term" value="P:'de novo' IMP biosynthetic process"/>
    <property type="evidence" value="ECO:0007669"/>
    <property type="project" value="UniProtKB-UniRule"/>
</dbReference>
<evidence type="ECO:0000256" key="3">
    <source>
        <dbReference type="ARBA" id="ARBA00022755"/>
    </source>
</evidence>
<evidence type="ECO:0000256" key="2">
    <source>
        <dbReference type="ARBA" id="ARBA00022741"/>
    </source>
</evidence>
<feature type="binding site" evidence="5">
    <location>
        <begin position="277"/>
        <end position="278"/>
    </location>
    <ligand>
        <name>ATP</name>
        <dbReference type="ChEBI" id="CHEBI:30616"/>
    </ligand>
</feature>
<dbReference type="SUPFAM" id="SSF52440">
    <property type="entry name" value="PreATP-grasp domain"/>
    <property type="match status" value="1"/>
</dbReference>
<dbReference type="SUPFAM" id="SSF56059">
    <property type="entry name" value="Glutathione synthetase ATP-binding domain-like"/>
    <property type="match status" value="1"/>
</dbReference>
<keyword evidence="4 5" id="KW-0067">ATP-binding</keyword>
<evidence type="ECO:0000256" key="1">
    <source>
        <dbReference type="ARBA" id="ARBA00022598"/>
    </source>
</evidence>
<dbReference type="PANTHER" id="PTHR11609:SF5">
    <property type="entry name" value="PHOSPHORIBOSYLAMINOIMIDAZOLE CARBOXYLASE"/>
    <property type="match status" value="1"/>
</dbReference>
<evidence type="ECO:0000313" key="9">
    <source>
        <dbReference type="Proteomes" id="UP001239782"/>
    </source>
</evidence>
<protein>
    <recommendedName>
        <fullName evidence="5 6">N5-carboxyaminoimidazole ribonucleotide synthase</fullName>
        <shortName evidence="5 6">N5-CAIR synthase</shortName>
        <ecNumber evidence="5 6">6.3.4.18</ecNumber>
    </recommendedName>
    <alternativeName>
        <fullName evidence="5 6">5-(carboxyamino)imidazole ribonucleotide synthetase</fullName>
    </alternativeName>
</protein>
<dbReference type="InterPro" id="IPR054350">
    <property type="entry name" value="PurT/PurK_preATP-grasp"/>
</dbReference>
<keyword evidence="2 5" id="KW-0547">Nucleotide-binding</keyword>
<comment type="subunit">
    <text evidence="5 6">Homodimer.</text>
</comment>
<keyword evidence="9" id="KW-1185">Reference proteome</keyword>